<dbReference type="EMBL" id="JACVVK020000282">
    <property type="protein sequence ID" value="KAK7480391.1"/>
    <property type="molecule type" value="Genomic_DNA"/>
</dbReference>
<reference evidence="1 2" key="1">
    <citation type="journal article" date="2023" name="Sci. Data">
        <title>Genome assembly of the Korean intertidal mud-creeper Batillaria attramentaria.</title>
        <authorList>
            <person name="Patra A.K."/>
            <person name="Ho P.T."/>
            <person name="Jun S."/>
            <person name="Lee S.J."/>
            <person name="Kim Y."/>
            <person name="Won Y.J."/>
        </authorList>
    </citation>
    <scope>NUCLEOTIDE SEQUENCE [LARGE SCALE GENOMIC DNA]</scope>
    <source>
        <strain evidence="1">Wonlab-2016</strain>
    </source>
</reference>
<organism evidence="1 2">
    <name type="scientific">Batillaria attramentaria</name>
    <dbReference type="NCBI Taxonomy" id="370345"/>
    <lineage>
        <taxon>Eukaryota</taxon>
        <taxon>Metazoa</taxon>
        <taxon>Spiralia</taxon>
        <taxon>Lophotrochozoa</taxon>
        <taxon>Mollusca</taxon>
        <taxon>Gastropoda</taxon>
        <taxon>Caenogastropoda</taxon>
        <taxon>Sorbeoconcha</taxon>
        <taxon>Cerithioidea</taxon>
        <taxon>Batillariidae</taxon>
        <taxon>Batillaria</taxon>
    </lineage>
</organism>
<keyword evidence="2" id="KW-1185">Reference proteome</keyword>
<accession>A0ABD0K0E8</accession>
<comment type="caution">
    <text evidence="1">The sequence shown here is derived from an EMBL/GenBank/DDBJ whole genome shotgun (WGS) entry which is preliminary data.</text>
</comment>
<dbReference type="Proteomes" id="UP001519460">
    <property type="component" value="Unassembled WGS sequence"/>
</dbReference>
<name>A0ABD0K0E8_9CAEN</name>
<gene>
    <name evidence="1" type="ORF">BaRGS_00028310</name>
</gene>
<sequence length="90" mass="9968">MSLSPAPCQPGSTLEQVATTRYIHTHTVHRQHLEKRDKQLRFDGLVARVDLTAFGTILKLDQTPVFHGAHLKLDQLTLSTVHSCISAPSV</sequence>
<evidence type="ECO:0000313" key="2">
    <source>
        <dbReference type="Proteomes" id="UP001519460"/>
    </source>
</evidence>
<evidence type="ECO:0000313" key="1">
    <source>
        <dbReference type="EMBL" id="KAK7480391.1"/>
    </source>
</evidence>
<protein>
    <submittedName>
        <fullName evidence="1">Uncharacterized protein</fullName>
    </submittedName>
</protein>
<dbReference type="AlphaFoldDB" id="A0ABD0K0E8"/>
<proteinExistence type="predicted"/>